<dbReference type="Proteomes" id="UP000252167">
    <property type="component" value="Unassembled WGS sequence"/>
</dbReference>
<dbReference type="SUPFAM" id="SSF48498">
    <property type="entry name" value="Tetracyclin repressor-like, C-terminal domain"/>
    <property type="match status" value="1"/>
</dbReference>
<dbReference type="EMBL" id="POAF01000005">
    <property type="protein sequence ID" value="RBM00565.1"/>
    <property type="molecule type" value="Genomic_DNA"/>
</dbReference>
<organism evidence="6 7">
    <name type="scientific">Glutamicibacter soli</name>
    <dbReference type="NCBI Taxonomy" id="453836"/>
    <lineage>
        <taxon>Bacteria</taxon>
        <taxon>Bacillati</taxon>
        <taxon>Actinomycetota</taxon>
        <taxon>Actinomycetes</taxon>
        <taxon>Micrococcales</taxon>
        <taxon>Micrococcaceae</taxon>
        <taxon>Glutamicibacter</taxon>
    </lineage>
</organism>
<keyword evidence="1" id="KW-0805">Transcription regulation</keyword>
<dbReference type="InterPro" id="IPR050109">
    <property type="entry name" value="HTH-type_TetR-like_transc_reg"/>
</dbReference>
<evidence type="ECO:0000256" key="2">
    <source>
        <dbReference type="ARBA" id="ARBA00023125"/>
    </source>
</evidence>
<dbReference type="SUPFAM" id="SSF46689">
    <property type="entry name" value="Homeodomain-like"/>
    <property type="match status" value="1"/>
</dbReference>
<reference evidence="6 7" key="1">
    <citation type="submission" date="2018-01" db="EMBL/GenBank/DDBJ databases">
        <title>Glutamicibacter soli strain NHPC-3 Whole genome sequence and assembly.</title>
        <authorList>
            <person name="Choudhury P."/>
            <person name="Gupta D."/>
            <person name="Sengupta K."/>
            <person name="Jawed A."/>
            <person name="Sultana N."/>
            <person name="Saha P."/>
        </authorList>
    </citation>
    <scope>NUCLEOTIDE SEQUENCE [LARGE SCALE GENOMIC DNA]</scope>
    <source>
        <strain evidence="6 7">NHPC-3</strain>
    </source>
</reference>
<sequence length="209" mass="23653">MQTTPAVTPPVKRGRPGYDQETVLQTAVEAFNEYGYDATSMGKLADRLGISKSAIYHHVPSKEDLLRLALDEALIPLESMIEQVHGHEGNADERLEFFLRSTVRILIAKRSYVTLLLRLRGNTELERAALQRRRQMDRELSQLVTLAQREGQLREDLEPRATARLLFGMINSVVDWYRLDGVIDAVTLENQAISLLFNGLHALPEDQTS</sequence>
<dbReference type="Pfam" id="PF00440">
    <property type="entry name" value="TetR_N"/>
    <property type="match status" value="1"/>
</dbReference>
<dbReference type="InterPro" id="IPR009057">
    <property type="entry name" value="Homeodomain-like_sf"/>
</dbReference>
<feature type="DNA-binding region" description="H-T-H motif" evidence="4">
    <location>
        <begin position="40"/>
        <end position="59"/>
    </location>
</feature>
<dbReference type="Gene3D" id="1.10.357.10">
    <property type="entry name" value="Tetracycline Repressor, domain 2"/>
    <property type="match status" value="1"/>
</dbReference>
<keyword evidence="3" id="KW-0804">Transcription</keyword>
<evidence type="ECO:0000259" key="5">
    <source>
        <dbReference type="PROSITE" id="PS50977"/>
    </source>
</evidence>
<dbReference type="GO" id="GO:0000976">
    <property type="term" value="F:transcription cis-regulatory region binding"/>
    <property type="evidence" value="ECO:0007669"/>
    <property type="project" value="TreeGrafter"/>
</dbReference>
<dbReference type="AlphaFoldDB" id="A0A365YCY4"/>
<gene>
    <name evidence="6" type="ORF">C1H84_11525</name>
</gene>
<feature type="domain" description="HTH tetR-type" evidence="5">
    <location>
        <begin position="17"/>
        <end position="77"/>
    </location>
</feature>
<dbReference type="PANTHER" id="PTHR30055:SF234">
    <property type="entry name" value="HTH-TYPE TRANSCRIPTIONAL REGULATOR BETI"/>
    <property type="match status" value="1"/>
</dbReference>
<dbReference type="InterPro" id="IPR001647">
    <property type="entry name" value="HTH_TetR"/>
</dbReference>
<evidence type="ECO:0000313" key="6">
    <source>
        <dbReference type="EMBL" id="RBM00565.1"/>
    </source>
</evidence>
<dbReference type="RefSeq" id="WP_047119794.1">
    <property type="nucleotide sequence ID" value="NZ_CM125969.1"/>
</dbReference>
<accession>A0A365YCY4</accession>
<comment type="caution">
    <text evidence="6">The sequence shown here is derived from an EMBL/GenBank/DDBJ whole genome shotgun (WGS) entry which is preliminary data.</text>
</comment>
<dbReference type="PANTHER" id="PTHR30055">
    <property type="entry name" value="HTH-TYPE TRANSCRIPTIONAL REGULATOR RUTR"/>
    <property type="match status" value="1"/>
</dbReference>
<keyword evidence="7" id="KW-1185">Reference proteome</keyword>
<protein>
    <submittedName>
        <fullName evidence="6">TetR/AcrR family transcriptional regulator</fullName>
    </submittedName>
</protein>
<evidence type="ECO:0000256" key="1">
    <source>
        <dbReference type="ARBA" id="ARBA00023015"/>
    </source>
</evidence>
<dbReference type="PRINTS" id="PR00455">
    <property type="entry name" value="HTHTETR"/>
</dbReference>
<name>A0A365YCY4_9MICC</name>
<dbReference type="PROSITE" id="PS50977">
    <property type="entry name" value="HTH_TETR_2"/>
    <property type="match status" value="1"/>
</dbReference>
<dbReference type="Gene3D" id="1.10.10.60">
    <property type="entry name" value="Homeodomain-like"/>
    <property type="match status" value="1"/>
</dbReference>
<dbReference type="Pfam" id="PF17932">
    <property type="entry name" value="TetR_C_24"/>
    <property type="match status" value="1"/>
</dbReference>
<evidence type="ECO:0000256" key="4">
    <source>
        <dbReference type="PROSITE-ProRule" id="PRU00335"/>
    </source>
</evidence>
<dbReference type="InterPro" id="IPR036271">
    <property type="entry name" value="Tet_transcr_reg_TetR-rel_C_sf"/>
</dbReference>
<dbReference type="GO" id="GO:0003700">
    <property type="term" value="F:DNA-binding transcription factor activity"/>
    <property type="evidence" value="ECO:0007669"/>
    <property type="project" value="TreeGrafter"/>
</dbReference>
<evidence type="ECO:0000256" key="3">
    <source>
        <dbReference type="ARBA" id="ARBA00023163"/>
    </source>
</evidence>
<keyword evidence="2 4" id="KW-0238">DNA-binding</keyword>
<dbReference type="InterPro" id="IPR041490">
    <property type="entry name" value="KstR2_TetR_C"/>
</dbReference>
<evidence type="ECO:0000313" key="7">
    <source>
        <dbReference type="Proteomes" id="UP000252167"/>
    </source>
</evidence>
<proteinExistence type="predicted"/>